<evidence type="ECO:0000313" key="2">
    <source>
        <dbReference type="EMBL" id="GLJ58702.1"/>
    </source>
</evidence>
<name>A0AAD3RPF5_CRYJA</name>
<evidence type="ECO:0000313" key="3">
    <source>
        <dbReference type="EMBL" id="GLJ59255.1"/>
    </source>
</evidence>
<dbReference type="AlphaFoldDB" id="A0AAD3RPF5"/>
<evidence type="ECO:0000313" key="4">
    <source>
        <dbReference type="Proteomes" id="UP001234787"/>
    </source>
</evidence>
<evidence type="ECO:0000256" key="1">
    <source>
        <dbReference type="SAM" id="MobiDB-lite"/>
    </source>
</evidence>
<feature type="compositionally biased region" description="Low complexity" evidence="1">
    <location>
        <begin position="115"/>
        <end position="125"/>
    </location>
</feature>
<gene>
    <name evidence="2" type="ORF">SUGI_1469160</name>
    <name evidence="3" type="ORF">SUGI_1499880</name>
</gene>
<proteinExistence type="predicted"/>
<dbReference type="EMBL" id="BSEH01000780">
    <property type="protein sequence ID" value="GLJ59255.1"/>
    <property type="molecule type" value="Genomic_DNA"/>
</dbReference>
<dbReference type="EMBL" id="BSEH01000494">
    <property type="protein sequence ID" value="GLJ58702.1"/>
    <property type="molecule type" value="Genomic_DNA"/>
</dbReference>
<protein>
    <submittedName>
        <fullName evidence="2">Uncharacterized protein</fullName>
    </submittedName>
</protein>
<feature type="compositionally biased region" description="Basic and acidic residues" evidence="1">
    <location>
        <begin position="105"/>
        <end position="114"/>
    </location>
</feature>
<organism evidence="2 4">
    <name type="scientific">Cryptomeria japonica</name>
    <name type="common">Japanese cedar</name>
    <name type="synonym">Cupressus japonica</name>
    <dbReference type="NCBI Taxonomy" id="3369"/>
    <lineage>
        <taxon>Eukaryota</taxon>
        <taxon>Viridiplantae</taxon>
        <taxon>Streptophyta</taxon>
        <taxon>Embryophyta</taxon>
        <taxon>Tracheophyta</taxon>
        <taxon>Spermatophyta</taxon>
        <taxon>Pinopsida</taxon>
        <taxon>Pinidae</taxon>
        <taxon>Conifers II</taxon>
        <taxon>Cupressales</taxon>
        <taxon>Cupressaceae</taxon>
        <taxon>Cryptomeria</taxon>
    </lineage>
</organism>
<accession>A0AAD3RPF5</accession>
<reference evidence="2" key="1">
    <citation type="submission" date="2022-12" db="EMBL/GenBank/DDBJ databases">
        <title>Chromosome-Level Genome Assembly of Japanese Cedar (Cryptomeriajaponica D. Don).</title>
        <authorList>
            <person name="Fujino T."/>
            <person name="Yamaguchi K."/>
            <person name="Yokoyama T."/>
            <person name="Hamanaka T."/>
            <person name="Harazono Y."/>
            <person name="Kamada H."/>
            <person name="Kobayashi W."/>
            <person name="Ujino-Ihara T."/>
            <person name="Uchiyama K."/>
            <person name="Matsumoto A."/>
            <person name="Izuno A."/>
            <person name="Tsumura Y."/>
            <person name="Toyoda A."/>
            <person name="Shigenobu S."/>
            <person name="Moriguchi Y."/>
            <person name="Ueno S."/>
            <person name="Kasahara M."/>
        </authorList>
    </citation>
    <scope>NUCLEOTIDE SEQUENCE</scope>
</reference>
<sequence>MNCRFSRFNAYCIGMHRMDARALGGKDASKGERPWGDTVRDPWISDRETAEVGALLGALLLCAIHSPAGWMMEEPGGTVKRLEDLAKEGDSPVDWFPTPGVGGRRRGDSLDRAPRAPGGPTAPTI</sequence>
<feature type="region of interest" description="Disordered" evidence="1">
    <location>
        <begin position="87"/>
        <end position="125"/>
    </location>
</feature>
<comment type="caution">
    <text evidence="2">The sequence shown here is derived from an EMBL/GenBank/DDBJ whole genome shotgun (WGS) entry which is preliminary data.</text>
</comment>
<dbReference type="Proteomes" id="UP001234787">
    <property type="component" value="Unassembled WGS sequence"/>
</dbReference>
<keyword evidence="4" id="KW-1185">Reference proteome</keyword>